<accession>A0A1X7VB48</accession>
<protein>
    <submittedName>
        <fullName evidence="1">Uncharacterized protein</fullName>
    </submittedName>
</protein>
<sequence length="71" mass="7791">MRLRDSVSIAMRMRSSSLGSTGCITAGELLNGDLSENSDLSENLYALMRNIHGSQLTEMKQSLICLPCLEQ</sequence>
<name>A0A1X7VB48_AMPQE</name>
<dbReference type="InParanoid" id="A0A1X7VB48"/>
<proteinExistence type="predicted"/>
<reference evidence="1" key="1">
    <citation type="submission" date="2017-05" db="UniProtKB">
        <authorList>
            <consortium name="EnsemblMetazoa"/>
        </authorList>
    </citation>
    <scope>IDENTIFICATION</scope>
</reference>
<dbReference type="AlphaFoldDB" id="A0A1X7VB48"/>
<organism evidence="1">
    <name type="scientific">Amphimedon queenslandica</name>
    <name type="common">Sponge</name>
    <dbReference type="NCBI Taxonomy" id="400682"/>
    <lineage>
        <taxon>Eukaryota</taxon>
        <taxon>Metazoa</taxon>
        <taxon>Porifera</taxon>
        <taxon>Demospongiae</taxon>
        <taxon>Heteroscleromorpha</taxon>
        <taxon>Haplosclerida</taxon>
        <taxon>Niphatidae</taxon>
        <taxon>Amphimedon</taxon>
    </lineage>
</organism>
<dbReference type="EnsemblMetazoa" id="Aqu2.1.36969_001">
    <property type="protein sequence ID" value="Aqu2.1.36969_001"/>
    <property type="gene ID" value="Aqu2.1.36969"/>
</dbReference>
<evidence type="ECO:0000313" key="1">
    <source>
        <dbReference type="EnsemblMetazoa" id="Aqu2.1.36969_001"/>
    </source>
</evidence>